<evidence type="ECO:0000313" key="3">
    <source>
        <dbReference type="Proteomes" id="UP000008827"/>
    </source>
</evidence>
<dbReference type="Gramene" id="KRH06901">
    <property type="protein sequence ID" value="KRH06901"/>
    <property type="gene ID" value="GLYMA_16G053100"/>
</dbReference>
<accession>A0A0R0FWV9</accession>
<evidence type="ECO:0000313" key="1">
    <source>
        <dbReference type="EMBL" id="KRH06901.1"/>
    </source>
</evidence>
<dbReference type="EMBL" id="CM000849">
    <property type="protein sequence ID" value="KRH06901.1"/>
    <property type="molecule type" value="Genomic_DNA"/>
</dbReference>
<dbReference type="AlphaFoldDB" id="A0A0R0FWV9"/>
<name>A0A0R0FWV9_SOYBN</name>
<gene>
    <name evidence="1" type="ORF">GLYMA_16G053100</name>
</gene>
<proteinExistence type="predicted"/>
<reference evidence="1" key="3">
    <citation type="submission" date="2018-07" db="EMBL/GenBank/DDBJ databases">
        <title>WGS assembly of Glycine max.</title>
        <authorList>
            <person name="Schmutz J."/>
            <person name="Cannon S."/>
            <person name="Schlueter J."/>
            <person name="Ma J."/>
            <person name="Mitros T."/>
            <person name="Nelson W."/>
            <person name="Hyten D."/>
            <person name="Song Q."/>
            <person name="Thelen J."/>
            <person name="Cheng J."/>
            <person name="Xu D."/>
            <person name="Hellsten U."/>
            <person name="May G."/>
            <person name="Yu Y."/>
            <person name="Sakurai T."/>
            <person name="Umezawa T."/>
            <person name="Bhattacharyya M."/>
            <person name="Sandhu D."/>
            <person name="Valliyodan B."/>
            <person name="Lindquist E."/>
            <person name="Peto M."/>
            <person name="Grant D."/>
            <person name="Shu S."/>
            <person name="Goodstein D."/>
            <person name="Barry K."/>
            <person name="Futrell-Griggs M."/>
            <person name="Abernathy B."/>
            <person name="Du J."/>
            <person name="Tian Z."/>
            <person name="Zhu L."/>
            <person name="Gill N."/>
            <person name="Joshi T."/>
            <person name="Libault M."/>
            <person name="Sethuraman A."/>
            <person name="Zhang X."/>
            <person name="Shinozaki K."/>
            <person name="Nguyen H."/>
            <person name="Wing R."/>
            <person name="Cregan P."/>
            <person name="Specht J."/>
            <person name="Grimwood J."/>
            <person name="Rokhsar D."/>
            <person name="Stacey G."/>
            <person name="Shoemaker R."/>
            <person name="Jackson S."/>
        </authorList>
    </citation>
    <scope>NUCLEOTIDE SEQUENCE</scope>
    <source>
        <tissue evidence="1">Callus</tissue>
    </source>
</reference>
<protein>
    <submittedName>
        <fullName evidence="1 2">Uncharacterized protein</fullName>
    </submittedName>
</protein>
<organism evidence="1">
    <name type="scientific">Glycine max</name>
    <name type="common">Soybean</name>
    <name type="synonym">Glycine hispida</name>
    <dbReference type="NCBI Taxonomy" id="3847"/>
    <lineage>
        <taxon>Eukaryota</taxon>
        <taxon>Viridiplantae</taxon>
        <taxon>Streptophyta</taxon>
        <taxon>Embryophyta</taxon>
        <taxon>Tracheophyta</taxon>
        <taxon>Spermatophyta</taxon>
        <taxon>Magnoliopsida</taxon>
        <taxon>eudicotyledons</taxon>
        <taxon>Gunneridae</taxon>
        <taxon>Pentapetalae</taxon>
        <taxon>rosids</taxon>
        <taxon>fabids</taxon>
        <taxon>Fabales</taxon>
        <taxon>Fabaceae</taxon>
        <taxon>Papilionoideae</taxon>
        <taxon>50 kb inversion clade</taxon>
        <taxon>NPAAA clade</taxon>
        <taxon>indigoferoid/millettioid clade</taxon>
        <taxon>Phaseoleae</taxon>
        <taxon>Glycine</taxon>
        <taxon>Glycine subgen. Soja</taxon>
    </lineage>
</organism>
<evidence type="ECO:0000313" key="2">
    <source>
        <dbReference type="EnsemblPlants" id="KRH06901"/>
    </source>
</evidence>
<dbReference type="EnsemblPlants" id="KRH06901">
    <property type="protein sequence ID" value="KRH06901"/>
    <property type="gene ID" value="GLYMA_16G053100"/>
</dbReference>
<dbReference type="Proteomes" id="UP000008827">
    <property type="component" value="Chromosome 16"/>
</dbReference>
<reference evidence="2" key="2">
    <citation type="submission" date="2018-02" db="UniProtKB">
        <authorList>
            <consortium name="EnsemblPlants"/>
        </authorList>
    </citation>
    <scope>IDENTIFICATION</scope>
    <source>
        <strain evidence="2">Williams 82</strain>
    </source>
</reference>
<sequence length="158" mass="19229">MRRHSPAFINCTTASTNIHYFHGWFLHTNFEEEKGCHQRLFHPHGYLNWQTLQLRKKDLDERSMFLKHQLFLHLQMLCYPMIIAPFLGQSQCLLEKFQLWIFERRLMTSMSLLLKIITDFWLLKRKINSRRLEKSEKRKRLLVGQEEPKYYSAKEGDQ</sequence>
<keyword evidence="3" id="KW-1185">Reference proteome</keyword>
<dbReference type="InParanoid" id="A0A0R0FWV9"/>
<reference evidence="1 2" key="1">
    <citation type="journal article" date="2010" name="Nature">
        <title>Genome sequence of the palaeopolyploid soybean.</title>
        <authorList>
            <person name="Schmutz J."/>
            <person name="Cannon S.B."/>
            <person name="Schlueter J."/>
            <person name="Ma J."/>
            <person name="Mitros T."/>
            <person name="Nelson W."/>
            <person name="Hyten D.L."/>
            <person name="Song Q."/>
            <person name="Thelen J.J."/>
            <person name="Cheng J."/>
            <person name="Xu D."/>
            <person name="Hellsten U."/>
            <person name="May G.D."/>
            <person name="Yu Y."/>
            <person name="Sakurai T."/>
            <person name="Umezawa T."/>
            <person name="Bhattacharyya M.K."/>
            <person name="Sandhu D."/>
            <person name="Valliyodan B."/>
            <person name="Lindquist E."/>
            <person name="Peto M."/>
            <person name="Grant D."/>
            <person name="Shu S."/>
            <person name="Goodstein D."/>
            <person name="Barry K."/>
            <person name="Futrell-Griggs M."/>
            <person name="Abernathy B."/>
            <person name="Du J."/>
            <person name="Tian Z."/>
            <person name="Zhu L."/>
            <person name="Gill N."/>
            <person name="Joshi T."/>
            <person name="Libault M."/>
            <person name="Sethuraman A."/>
            <person name="Zhang X.-C."/>
            <person name="Shinozaki K."/>
            <person name="Nguyen H.T."/>
            <person name="Wing R.A."/>
            <person name="Cregan P."/>
            <person name="Specht J."/>
            <person name="Grimwood J."/>
            <person name="Rokhsar D."/>
            <person name="Stacey G."/>
            <person name="Shoemaker R.C."/>
            <person name="Jackson S.A."/>
        </authorList>
    </citation>
    <scope>NUCLEOTIDE SEQUENCE</scope>
    <source>
        <strain evidence="2">cv. Williams 82</strain>
        <tissue evidence="1">Callus</tissue>
    </source>
</reference>